<keyword evidence="2" id="KW-0732">Signal</keyword>
<dbReference type="Proteomes" id="UP000219440">
    <property type="component" value="Unassembled WGS sequence"/>
</dbReference>
<feature type="domain" description="DUF305" evidence="3">
    <location>
        <begin position="52"/>
        <end position="195"/>
    </location>
</feature>
<dbReference type="RefSeq" id="WP_097060118.1">
    <property type="nucleotide sequence ID" value="NZ_BMLC01000001.1"/>
</dbReference>
<dbReference type="OrthoDB" id="26872at2"/>
<evidence type="ECO:0000259" key="3">
    <source>
        <dbReference type="Pfam" id="PF03713"/>
    </source>
</evidence>
<organism evidence="4 5">
    <name type="scientific">Salinibacterium xinjiangense</name>
    <dbReference type="NCBI Taxonomy" id="386302"/>
    <lineage>
        <taxon>Bacteria</taxon>
        <taxon>Bacillati</taxon>
        <taxon>Actinomycetota</taxon>
        <taxon>Actinomycetes</taxon>
        <taxon>Micrococcales</taxon>
        <taxon>Microbacteriaceae</taxon>
        <taxon>Salinibacterium</taxon>
    </lineage>
</organism>
<dbReference type="Gene3D" id="1.20.1260.10">
    <property type="match status" value="1"/>
</dbReference>
<dbReference type="InterPro" id="IPR012347">
    <property type="entry name" value="Ferritin-like"/>
</dbReference>
<dbReference type="PROSITE" id="PS51257">
    <property type="entry name" value="PROKAR_LIPOPROTEIN"/>
    <property type="match status" value="1"/>
</dbReference>
<feature type="chain" id="PRO_5038967359" evidence="2">
    <location>
        <begin position="25"/>
        <end position="199"/>
    </location>
</feature>
<dbReference type="PANTHER" id="PTHR36933">
    <property type="entry name" value="SLL0788 PROTEIN"/>
    <property type="match status" value="1"/>
</dbReference>
<dbReference type="EMBL" id="OCST01000002">
    <property type="protein sequence ID" value="SOE59685.1"/>
    <property type="molecule type" value="Genomic_DNA"/>
</dbReference>
<evidence type="ECO:0000313" key="5">
    <source>
        <dbReference type="Proteomes" id="UP000219440"/>
    </source>
</evidence>
<gene>
    <name evidence="4" type="ORF">SAMN06296378_0973</name>
</gene>
<dbReference type="Pfam" id="PF03713">
    <property type="entry name" value="DUF305"/>
    <property type="match status" value="1"/>
</dbReference>
<evidence type="ECO:0000256" key="1">
    <source>
        <dbReference type="SAM" id="MobiDB-lite"/>
    </source>
</evidence>
<dbReference type="InterPro" id="IPR005183">
    <property type="entry name" value="DUF305_CopM-like"/>
</dbReference>
<name>A0A2C8Z725_9MICO</name>
<protein>
    <submittedName>
        <fullName evidence="4">Uncharacterized conserved protein, DUF305 family</fullName>
    </submittedName>
</protein>
<proteinExistence type="predicted"/>
<reference evidence="4 5" key="1">
    <citation type="submission" date="2017-09" db="EMBL/GenBank/DDBJ databases">
        <authorList>
            <person name="Ehlers B."/>
            <person name="Leendertz F.H."/>
        </authorList>
    </citation>
    <scope>NUCLEOTIDE SEQUENCE [LARGE SCALE GENOMIC DNA]</scope>
    <source>
        <strain evidence="4 5">CGMCC 1.05381</strain>
    </source>
</reference>
<evidence type="ECO:0000313" key="4">
    <source>
        <dbReference type="EMBL" id="SOE59685.1"/>
    </source>
</evidence>
<sequence length="199" mass="20730">MSQLRSTLAIVGVLATAISLSACTATNTMGGMNRDDSSSPSSENSTPFNDSDVTFAMGMVPHHKQAVEMVDMILAKEGIDAKVIDIATRIKAAQEPEIKELTSWLEAWGSPMGSMPGMSGMGGGMMSGDDMDKLDAATGAAASKLFLEQMTTHHKGAITMAESEVADGENPAAISLAKDIVSSQTAEITEMADILESLG</sequence>
<feature type="region of interest" description="Disordered" evidence="1">
    <location>
        <begin position="26"/>
        <end position="50"/>
    </location>
</feature>
<evidence type="ECO:0000256" key="2">
    <source>
        <dbReference type="SAM" id="SignalP"/>
    </source>
</evidence>
<keyword evidence="5" id="KW-1185">Reference proteome</keyword>
<dbReference type="PANTHER" id="PTHR36933:SF1">
    <property type="entry name" value="SLL0788 PROTEIN"/>
    <property type="match status" value="1"/>
</dbReference>
<accession>A0A2C8Z725</accession>
<dbReference type="AlphaFoldDB" id="A0A2C8Z725"/>
<feature type="signal peptide" evidence="2">
    <location>
        <begin position="1"/>
        <end position="24"/>
    </location>
</feature>